<evidence type="ECO:0000313" key="2">
    <source>
        <dbReference type="EMBL" id="NMO09501.1"/>
    </source>
</evidence>
<sequence length="189" mass="21980">MDKFGYSWERLLDETSKQFEAFCIYRDIGPGRSIQKVAQKRAGSGGLSKLKEWSSKHHWSERAKAYDAHIDEIRRSGHEDEIIEMAERHAREAKLFQDKVHERLETIDPAELKPHELIKWYETAVKIERLSLGVPTENVRQEKELKEVKPDAVTREKLQDPQVRKRATEFIKAIADSQSRSDRISPGSK</sequence>
<reference evidence="2 3" key="1">
    <citation type="submission" date="2020-04" db="EMBL/GenBank/DDBJ databases">
        <title>Draft genome of Methanobacterium subterraneum isolated from animal feces.</title>
        <authorList>
            <person name="Ouboter H.T."/>
            <person name="Berger S."/>
            <person name="Gungor E."/>
            <person name="Jetten M.S.M."/>
            <person name="Welte C.U."/>
        </authorList>
    </citation>
    <scope>NUCLEOTIDE SEQUENCE [LARGE SCALE GENOMIC DNA]</scope>
    <source>
        <strain evidence="2">HO_2020</strain>
    </source>
</reference>
<comment type="caution">
    <text evidence="2">The sequence shown here is derived from an EMBL/GenBank/DDBJ whole genome shotgun (WGS) entry which is preliminary data.</text>
</comment>
<protein>
    <submittedName>
        <fullName evidence="2">Uncharacterized protein</fullName>
    </submittedName>
</protein>
<dbReference type="AlphaFoldDB" id="A0A7K4DM21"/>
<dbReference type="Proteomes" id="UP000591058">
    <property type="component" value="Unassembled WGS sequence"/>
</dbReference>
<evidence type="ECO:0000313" key="3">
    <source>
        <dbReference type="Proteomes" id="UP000591058"/>
    </source>
</evidence>
<gene>
    <name evidence="2" type="ORF">HG719_06610</name>
</gene>
<dbReference type="EMBL" id="JABBYL010000022">
    <property type="protein sequence ID" value="NMO09501.1"/>
    <property type="molecule type" value="Genomic_DNA"/>
</dbReference>
<feature type="region of interest" description="Disordered" evidence="1">
    <location>
        <begin position="140"/>
        <end position="161"/>
    </location>
</feature>
<organism evidence="2 3">
    <name type="scientific">Methanobacterium subterraneum</name>
    <dbReference type="NCBI Taxonomy" id="59277"/>
    <lineage>
        <taxon>Archaea</taxon>
        <taxon>Methanobacteriati</taxon>
        <taxon>Methanobacteriota</taxon>
        <taxon>Methanomada group</taxon>
        <taxon>Methanobacteria</taxon>
        <taxon>Methanobacteriales</taxon>
        <taxon>Methanobacteriaceae</taxon>
        <taxon>Methanobacterium</taxon>
    </lineage>
</organism>
<evidence type="ECO:0000256" key="1">
    <source>
        <dbReference type="SAM" id="MobiDB-lite"/>
    </source>
</evidence>
<accession>A0A7K4DM21</accession>
<name>A0A7K4DM21_9EURY</name>
<proteinExistence type="predicted"/>
<dbReference type="RefSeq" id="WP_169032764.1">
    <property type="nucleotide sequence ID" value="NZ_JABBYL010000022.1"/>
</dbReference>